<feature type="region of interest" description="Disordered" evidence="1">
    <location>
        <begin position="53"/>
        <end position="83"/>
    </location>
</feature>
<feature type="transmembrane region" description="Helical" evidence="2">
    <location>
        <begin position="292"/>
        <end position="313"/>
    </location>
</feature>
<organism evidence="4 5">
    <name type="scientific">Paraphoma chrysanthemicola</name>
    <dbReference type="NCBI Taxonomy" id="798071"/>
    <lineage>
        <taxon>Eukaryota</taxon>
        <taxon>Fungi</taxon>
        <taxon>Dikarya</taxon>
        <taxon>Ascomycota</taxon>
        <taxon>Pezizomycotina</taxon>
        <taxon>Dothideomycetes</taxon>
        <taxon>Pleosporomycetidae</taxon>
        <taxon>Pleosporales</taxon>
        <taxon>Pleosporineae</taxon>
        <taxon>Phaeosphaeriaceae</taxon>
        <taxon>Paraphoma</taxon>
    </lineage>
</organism>
<dbReference type="Pfam" id="PF20237">
    <property type="entry name" value="DUF6594"/>
    <property type="match status" value="1"/>
</dbReference>
<dbReference type="OrthoDB" id="3533814at2759"/>
<dbReference type="PANTHER" id="PTHR34502">
    <property type="entry name" value="DUF6594 DOMAIN-CONTAINING PROTEIN-RELATED"/>
    <property type="match status" value="1"/>
</dbReference>
<accession>A0A8K0VU05</accession>
<feature type="transmembrane region" description="Helical" evidence="2">
    <location>
        <begin position="325"/>
        <end position="346"/>
    </location>
</feature>
<proteinExistence type="predicted"/>
<dbReference type="EMBL" id="JAGMVJ010000022">
    <property type="protein sequence ID" value="KAH7073368.1"/>
    <property type="molecule type" value="Genomic_DNA"/>
</dbReference>
<evidence type="ECO:0000256" key="2">
    <source>
        <dbReference type="SAM" id="Phobius"/>
    </source>
</evidence>
<gene>
    <name evidence="4" type="ORF">FB567DRAFT_454189</name>
</gene>
<comment type="caution">
    <text evidence="4">The sequence shown here is derived from an EMBL/GenBank/DDBJ whole genome shotgun (WGS) entry which is preliminary data.</text>
</comment>
<evidence type="ECO:0000256" key="1">
    <source>
        <dbReference type="SAM" id="MobiDB-lite"/>
    </source>
</evidence>
<name>A0A8K0VU05_9PLEO</name>
<dbReference type="PANTHER" id="PTHR34502:SF3">
    <property type="entry name" value="DUF6594 DOMAIN-CONTAINING PROTEIN"/>
    <property type="match status" value="1"/>
</dbReference>
<sequence length="374" mass="42326">MSTSPSPASEKGIDLISQPTGCSNASSSTYISRKSWKSLRRAATSIGLFRSPKEVHDIEQQSAGSESDDDVSIFSPSGPDGTKVRKLEQCPKGYPRLAAFNASEQNFMLYRGFSCVHARLLLNLQACIQTLETELDSMDRIHDSFEEGKLRLASWDNDITACKQEKLEGERTRDDILEDLRVKVCQYDELLVKARELVSFQRPTTRDYRSVRGWFNNIAPLVDEEQEYILWKEDIVTLRHGREWASFDGLVESLLHKLDCRVIRWLFCTDDQKRKTSDKRVYYFSPTRVSKLVNLVITSVIFLLLAAPVLTMYHLSTLKTTECMFAAIGVLMVFTLLFAAALSLLTKARRHELFAASAAYCAVLVVFIGSTNFS</sequence>
<evidence type="ECO:0000313" key="5">
    <source>
        <dbReference type="Proteomes" id="UP000813461"/>
    </source>
</evidence>
<feature type="region of interest" description="Disordered" evidence="1">
    <location>
        <begin position="1"/>
        <end position="30"/>
    </location>
</feature>
<feature type="compositionally biased region" description="Polar residues" evidence="1">
    <location>
        <begin position="17"/>
        <end position="30"/>
    </location>
</feature>
<evidence type="ECO:0000259" key="3">
    <source>
        <dbReference type="Pfam" id="PF20237"/>
    </source>
</evidence>
<keyword evidence="2" id="KW-1133">Transmembrane helix</keyword>
<reference evidence="4" key="1">
    <citation type="journal article" date="2021" name="Nat. Commun.">
        <title>Genetic determinants of endophytism in the Arabidopsis root mycobiome.</title>
        <authorList>
            <person name="Mesny F."/>
            <person name="Miyauchi S."/>
            <person name="Thiergart T."/>
            <person name="Pickel B."/>
            <person name="Atanasova L."/>
            <person name="Karlsson M."/>
            <person name="Huettel B."/>
            <person name="Barry K.W."/>
            <person name="Haridas S."/>
            <person name="Chen C."/>
            <person name="Bauer D."/>
            <person name="Andreopoulos W."/>
            <person name="Pangilinan J."/>
            <person name="LaButti K."/>
            <person name="Riley R."/>
            <person name="Lipzen A."/>
            <person name="Clum A."/>
            <person name="Drula E."/>
            <person name="Henrissat B."/>
            <person name="Kohler A."/>
            <person name="Grigoriev I.V."/>
            <person name="Martin F.M."/>
            <person name="Hacquard S."/>
        </authorList>
    </citation>
    <scope>NUCLEOTIDE SEQUENCE</scope>
    <source>
        <strain evidence="4">MPI-SDFR-AT-0120</strain>
    </source>
</reference>
<feature type="transmembrane region" description="Helical" evidence="2">
    <location>
        <begin position="353"/>
        <end position="373"/>
    </location>
</feature>
<keyword evidence="2" id="KW-0812">Transmembrane</keyword>
<feature type="domain" description="DUF6594" evidence="3">
    <location>
        <begin position="94"/>
        <end position="365"/>
    </location>
</feature>
<dbReference type="Proteomes" id="UP000813461">
    <property type="component" value="Unassembled WGS sequence"/>
</dbReference>
<protein>
    <recommendedName>
        <fullName evidence="3">DUF6594 domain-containing protein</fullName>
    </recommendedName>
</protein>
<dbReference type="InterPro" id="IPR046529">
    <property type="entry name" value="DUF6594"/>
</dbReference>
<keyword evidence="5" id="KW-1185">Reference proteome</keyword>
<keyword evidence="2" id="KW-0472">Membrane</keyword>
<dbReference type="AlphaFoldDB" id="A0A8K0VU05"/>
<evidence type="ECO:0000313" key="4">
    <source>
        <dbReference type="EMBL" id="KAH7073368.1"/>
    </source>
</evidence>